<sequence>MEFELIPLEHSSDEQRAPDEMSTFSEALRDLMTSNDNNDGIDIEDIINDDETSKDEDKDDFSLPKEKIFSSRINLSTMLLLVMTMFTSIAMITGILIVCFTAPKSSMLYYSRI</sequence>
<name>A0A820KP05_9BILA</name>
<feature type="transmembrane region" description="Helical" evidence="2">
    <location>
        <begin position="78"/>
        <end position="102"/>
    </location>
</feature>
<evidence type="ECO:0000313" key="4">
    <source>
        <dbReference type="Proteomes" id="UP000663844"/>
    </source>
</evidence>
<proteinExistence type="predicted"/>
<dbReference type="EMBL" id="CAJOAZ010020313">
    <property type="protein sequence ID" value="CAF4345057.1"/>
    <property type="molecule type" value="Genomic_DNA"/>
</dbReference>
<accession>A0A820KP05</accession>
<evidence type="ECO:0000313" key="3">
    <source>
        <dbReference type="EMBL" id="CAF4345057.1"/>
    </source>
</evidence>
<protein>
    <submittedName>
        <fullName evidence="3">Uncharacterized protein</fullName>
    </submittedName>
</protein>
<feature type="compositionally biased region" description="Acidic residues" evidence="1">
    <location>
        <begin position="39"/>
        <end position="59"/>
    </location>
</feature>
<feature type="region of interest" description="Disordered" evidence="1">
    <location>
        <begin position="33"/>
        <end position="60"/>
    </location>
</feature>
<keyword evidence="2" id="KW-1133">Transmembrane helix</keyword>
<gene>
    <name evidence="3" type="ORF">OXD698_LOCUS48450</name>
</gene>
<comment type="caution">
    <text evidence="3">The sequence shown here is derived from an EMBL/GenBank/DDBJ whole genome shotgun (WGS) entry which is preliminary data.</text>
</comment>
<keyword evidence="2" id="KW-0472">Membrane</keyword>
<dbReference type="Proteomes" id="UP000663844">
    <property type="component" value="Unassembled WGS sequence"/>
</dbReference>
<organism evidence="3 4">
    <name type="scientific">Adineta steineri</name>
    <dbReference type="NCBI Taxonomy" id="433720"/>
    <lineage>
        <taxon>Eukaryota</taxon>
        <taxon>Metazoa</taxon>
        <taxon>Spiralia</taxon>
        <taxon>Gnathifera</taxon>
        <taxon>Rotifera</taxon>
        <taxon>Eurotatoria</taxon>
        <taxon>Bdelloidea</taxon>
        <taxon>Adinetida</taxon>
        <taxon>Adinetidae</taxon>
        <taxon>Adineta</taxon>
    </lineage>
</organism>
<reference evidence="3" key="1">
    <citation type="submission" date="2021-02" db="EMBL/GenBank/DDBJ databases">
        <authorList>
            <person name="Nowell W R."/>
        </authorList>
    </citation>
    <scope>NUCLEOTIDE SEQUENCE</scope>
</reference>
<evidence type="ECO:0000256" key="2">
    <source>
        <dbReference type="SAM" id="Phobius"/>
    </source>
</evidence>
<dbReference type="AlphaFoldDB" id="A0A820KP05"/>
<evidence type="ECO:0000256" key="1">
    <source>
        <dbReference type="SAM" id="MobiDB-lite"/>
    </source>
</evidence>
<keyword evidence="2" id="KW-0812">Transmembrane</keyword>